<evidence type="ECO:0000256" key="6">
    <source>
        <dbReference type="SAM" id="MobiDB-lite"/>
    </source>
</evidence>
<feature type="region of interest" description="Disordered" evidence="6">
    <location>
        <begin position="720"/>
        <end position="796"/>
    </location>
</feature>
<dbReference type="PROSITE" id="PS50158">
    <property type="entry name" value="ZF_CCHC"/>
    <property type="match status" value="1"/>
</dbReference>
<evidence type="ECO:0000256" key="4">
    <source>
        <dbReference type="ARBA" id="ARBA00022801"/>
    </source>
</evidence>
<dbReference type="InterPro" id="IPR013103">
    <property type="entry name" value="RVT_2"/>
</dbReference>
<dbReference type="SUPFAM" id="SSF56672">
    <property type="entry name" value="DNA/RNA polymerases"/>
    <property type="match status" value="1"/>
</dbReference>
<dbReference type="InterPro" id="IPR001878">
    <property type="entry name" value="Znf_CCHC"/>
</dbReference>
<dbReference type="Proteomes" id="UP001162060">
    <property type="component" value="Unassembled WGS sequence"/>
</dbReference>
<keyword evidence="1" id="KW-0645">Protease</keyword>
<dbReference type="Gene3D" id="3.30.420.10">
    <property type="entry name" value="Ribonuclease H-like superfamily/Ribonuclease H"/>
    <property type="match status" value="1"/>
</dbReference>
<accession>A0AAV1V8B2</accession>
<feature type="domain" description="CCHC-type" evidence="7">
    <location>
        <begin position="222"/>
        <end position="237"/>
    </location>
</feature>
<feature type="region of interest" description="Disordered" evidence="6">
    <location>
        <begin position="187"/>
        <end position="218"/>
    </location>
</feature>
<feature type="compositionally biased region" description="Acidic residues" evidence="6">
    <location>
        <begin position="729"/>
        <end position="762"/>
    </location>
</feature>
<dbReference type="Pfam" id="PF07727">
    <property type="entry name" value="RVT_2"/>
    <property type="match status" value="1"/>
</dbReference>
<dbReference type="GO" id="GO:0003676">
    <property type="term" value="F:nucleic acid binding"/>
    <property type="evidence" value="ECO:0007669"/>
    <property type="project" value="InterPro"/>
</dbReference>
<keyword evidence="2" id="KW-0479">Metal-binding</keyword>
<dbReference type="InterPro" id="IPR036875">
    <property type="entry name" value="Znf_CCHC_sf"/>
</dbReference>
<dbReference type="EMBL" id="CAKLBY020000269">
    <property type="protein sequence ID" value="CAK7942243.1"/>
    <property type="molecule type" value="Genomic_DNA"/>
</dbReference>
<dbReference type="InterPro" id="IPR012337">
    <property type="entry name" value="RNaseH-like_sf"/>
</dbReference>
<protein>
    <recommendedName>
        <fullName evidence="11">Polyprotein</fullName>
    </recommendedName>
</protein>
<dbReference type="GO" id="GO:0006508">
    <property type="term" value="P:proteolysis"/>
    <property type="evidence" value="ECO:0007669"/>
    <property type="project" value="UniProtKB-KW"/>
</dbReference>
<dbReference type="CDD" id="cd09272">
    <property type="entry name" value="RNase_HI_RT_Ty1"/>
    <property type="match status" value="1"/>
</dbReference>
<keyword evidence="4" id="KW-0378">Hydrolase</keyword>
<dbReference type="GO" id="GO:0015074">
    <property type="term" value="P:DNA integration"/>
    <property type="evidence" value="ECO:0007669"/>
    <property type="project" value="InterPro"/>
</dbReference>
<dbReference type="Pfam" id="PF13976">
    <property type="entry name" value="gag_pre-integrs"/>
    <property type="match status" value="1"/>
</dbReference>
<dbReference type="InterPro" id="IPR001584">
    <property type="entry name" value="Integrase_cat-core"/>
</dbReference>
<dbReference type="GO" id="GO:0008270">
    <property type="term" value="F:zinc ion binding"/>
    <property type="evidence" value="ECO:0007669"/>
    <property type="project" value="UniProtKB-KW"/>
</dbReference>
<dbReference type="Pfam" id="PF14223">
    <property type="entry name" value="Retrotran_gag_2"/>
    <property type="match status" value="1"/>
</dbReference>
<evidence type="ECO:0000313" key="9">
    <source>
        <dbReference type="EMBL" id="CAK7942243.1"/>
    </source>
</evidence>
<evidence type="ECO:0008006" key="11">
    <source>
        <dbReference type="Google" id="ProtNLM"/>
    </source>
</evidence>
<name>A0AAV1V8B2_9STRA</name>
<dbReference type="InterPro" id="IPR054722">
    <property type="entry name" value="PolX-like_BBD"/>
</dbReference>
<dbReference type="PANTHER" id="PTHR42648:SF28">
    <property type="entry name" value="TRANSPOSON-ENCODED PROTEIN WITH RIBONUCLEASE H-LIKE AND RETROVIRUS ZINC FINGER-LIKE DOMAINS"/>
    <property type="match status" value="1"/>
</dbReference>
<sequence length="1515" mass="170496">MDASSLRISKFDGTNFHAWKFKMQMVLEERDLWEVVSGEIKAEQCETQLDQATYKRKSRKAMAVICLAMEDSQLPLVRSASGACDAWSRLEDHFEKKSLANKLFLRRRFFTTMMEEGDDVLEHINKLKTLAEQLEAVGAPVCEDDLVITLLGSLSDSYQFLITALESRSDTLSWELVTSRLLHEEMKRKEQGSKGDEASQGQAFITRDNQRKGRPVKKSWPCHNCGKIGHWMAECPSRIQENTERHRPQRAQDSGDRYRSQRANVAQEEDSGDYLFSIGETTSAKSSDIWLVDSGATQHMTCSKKFMRNYKGFDAVDVHLADDGIVQAIGSGDIVMSMKTPQGMKKGVLTNVWHIPKLSRNLFSVGRFTKDVGPVTFTKDGCYGEAKGTKWKIGAREGKGLFKLQMTPVAPEQANAAKSSGCQGGTKSYLWHLRLGHIGHDGLNCIVTKNIGIGIDISSVKKWDVCEGCALGKQTRVRFQSNTTARTSKLLEVIHSDVCGPMSMATFSGKRYFVTFIDDKSRYCVVYLLKSKSEVAAKFMEYAAMAETQTGKRVKYPQSDNGGEYKSDKLARFCAERGIQQRFTPPYTPQLNGVAERMNRTLVECARCMMEHAGLGKSYWGEAVMTAMFLRNRCPTRAIHQDKSPYQVWTMKKPILANLKVFGCHAYVQVPQDKRAKFDSKSSLCRFLGYAEHQKSYRFEEVSTGAIKISRDATFMEDKFDEGPRNYDDESSVVEFDDHDEDEEKEEGKTDDDMDSSDDDNEDTRSSKSNIKRHTRTQSLEKATVIPSPKRRTYRGPSLEHVSAAAMDFEAAYIVDSVGETPTTFKSAMESSDSGKWKEACDSEFDSLQRNDTWEIVPLPKGRKAIGCRWVFRVKENQDGEVERFKARLVAKGFSQKFGVDYEETFAPVAKFTSIRVVLSMAAKYGLMLHQMDVKTAFLNGSLNEDIYMDQPDGYLDATQPDYVCKLKRSLYGLKQSPRMWNQTIDGFMIKMGFKKCESDHCIYIKRDDQDMNLVVLYVDDLILASSNNELLKSTKMALSKRFEMTDLGELDYFLGMEIKNDRKTGMVTVQQTKFLKSVLTKFGMDNSKPVKTPQDPGLKLTKNMCEQECKHEDTMCNVPYRSAVGGIMYLMVATRPDLAAAVGSLSQFSSDPCPTHWQALKRVLRYLQATPNHGLEFTREEGSRICGYTDADWAGDIESRRSTSGYVFMMSGGCISWKSQKQRTVALSSTEAEYMALSEATKEAVWLKVLLGELGEMTSDEAIKMYEDNQGSIALAKNPEFHKRTKHIDIRYHFVHEKVESGEVVLEYCPTQDMLADMMTKPIAAVQFETIRDRLGIQGAAANESRGSVEKTAAVKKTPRQAASSVEASGRPSFAIPVGTGMYQSLKFIKKQSSVSLSTSEAEYIALSLAIQEGKWVHRLLCEILAAANEPGPDLVIREDNQSCIKMTKNPVNHGRAKHIDIKYHHIRDEVKRGEVQLEYCETSVMMADIMTKGLSGPRHKDLTTALGIRASSD</sequence>
<dbReference type="SMART" id="SM00343">
    <property type="entry name" value="ZnF_C2HC"/>
    <property type="match status" value="1"/>
</dbReference>
<dbReference type="PROSITE" id="PS50994">
    <property type="entry name" value="INTEGRASE"/>
    <property type="match status" value="1"/>
</dbReference>
<dbReference type="InterPro" id="IPR039537">
    <property type="entry name" value="Retrotran_Ty1/copia-like"/>
</dbReference>
<evidence type="ECO:0000259" key="7">
    <source>
        <dbReference type="PROSITE" id="PS50158"/>
    </source>
</evidence>
<dbReference type="PANTHER" id="PTHR42648">
    <property type="entry name" value="TRANSPOSASE, PUTATIVE-RELATED"/>
    <property type="match status" value="1"/>
</dbReference>
<dbReference type="Gene3D" id="4.10.60.10">
    <property type="entry name" value="Zinc finger, CCHC-type"/>
    <property type="match status" value="1"/>
</dbReference>
<proteinExistence type="predicted"/>
<evidence type="ECO:0000313" key="10">
    <source>
        <dbReference type="Proteomes" id="UP001162060"/>
    </source>
</evidence>
<dbReference type="SUPFAM" id="SSF57756">
    <property type="entry name" value="Retrovirus zinc finger-like domains"/>
    <property type="match status" value="1"/>
</dbReference>
<dbReference type="InterPro" id="IPR025724">
    <property type="entry name" value="GAG-pre-integrase_dom"/>
</dbReference>
<evidence type="ECO:0000256" key="2">
    <source>
        <dbReference type="ARBA" id="ARBA00022723"/>
    </source>
</evidence>
<feature type="compositionally biased region" description="Basic and acidic residues" evidence="6">
    <location>
        <begin position="187"/>
        <end position="197"/>
    </location>
</feature>
<reference evidence="9" key="1">
    <citation type="submission" date="2024-01" db="EMBL/GenBank/DDBJ databases">
        <authorList>
            <person name="Webb A."/>
        </authorList>
    </citation>
    <scope>NUCLEOTIDE SEQUENCE</scope>
    <source>
        <strain evidence="9">Pm1</strain>
    </source>
</reference>
<dbReference type="InterPro" id="IPR057670">
    <property type="entry name" value="SH3_retrovirus"/>
</dbReference>
<keyword evidence="5" id="KW-0863">Zinc-finger</keyword>
<feature type="region of interest" description="Disordered" evidence="6">
    <location>
        <begin position="240"/>
        <end position="266"/>
    </location>
</feature>
<dbReference type="SUPFAM" id="SSF53098">
    <property type="entry name" value="Ribonuclease H-like"/>
    <property type="match status" value="1"/>
</dbReference>
<feature type="domain" description="Integrase catalytic" evidence="8">
    <location>
        <begin position="485"/>
        <end position="653"/>
    </location>
</feature>
<keyword evidence="3" id="KW-0064">Aspartyl protease</keyword>
<organism evidence="9 10">
    <name type="scientific">Peronospora matthiolae</name>
    <dbReference type="NCBI Taxonomy" id="2874970"/>
    <lineage>
        <taxon>Eukaryota</taxon>
        <taxon>Sar</taxon>
        <taxon>Stramenopiles</taxon>
        <taxon>Oomycota</taxon>
        <taxon>Peronosporomycetes</taxon>
        <taxon>Peronosporales</taxon>
        <taxon>Peronosporaceae</taxon>
        <taxon>Peronospora</taxon>
    </lineage>
</organism>
<dbReference type="InterPro" id="IPR043502">
    <property type="entry name" value="DNA/RNA_pol_sf"/>
</dbReference>
<gene>
    <name evidence="9" type="ORF">PM001_LOCUS27393</name>
</gene>
<dbReference type="InterPro" id="IPR036397">
    <property type="entry name" value="RNaseH_sf"/>
</dbReference>
<dbReference type="Pfam" id="PF00665">
    <property type="entry name" value="rve"/>
    <property type="match status" value="1"/>
</dbReference>
<comment type="caution">
    <text evidence="9">The sequence shown here is derived from an EMBL/GenBank/DDBJ whole genome shotgun (WGS) entry which is preliminary data.</text>
</comment>
<dbReference type="Pfam" id="PF00098">
    <property type="entry name" value="zf-CCHC"/>
    <property type="match status" value="1"/>
</dbReference>
<evidence type="ECO:0000256" key="1">
    <source>
        <dbReference type="ARBA" id="ARBA00022670"/>
    </source>
</evidence>
<evidence type="ECO:0000256" key="5">
    <source>
        <dbReference type="PROSITE-ProRule" id="PRU00047"/>
    </source>
</evidence>
<dbReference type="GO" id="GO:0004190">
    <property type="term" value="F:aspartic-type endopeptidase activity"/>
    <property type="evidence" value="ECO:0007669"/>
    <property type="project" value="UniProtKB-KW"/>
</dbReference>
<dbReference type="Pfam" id="PF22936">
    <property type="entry name" value="Pol_BBD"/>
    <property type="match status" value="1"/>
</dbReference>
<evidence type="ECO:0000259" key="8">
    <source>
        <dbReference type="PROSITE" id="PS50994"/>
    </source>
</evidence>
<dbReference type="Pfam" id="PF25597">
    <property type="entry name" value="SH3_retrovirus"/>
    <property type="match status" value="1"/>
</dbReference>
<evidence type="ECO:0000256" key="3">
    <source>
        <dbReference type="ARBA" id="ARBA00022750"/>
    </source>
</evidence>
<keyword evidence="5" id="KW-0862">Zinc</keyword>